<keyword evidence="2 12" id="KW-0813">Transport</keyword>
<dbReference type="PRINTS" id="PR00701">
    <property type="entry name" value="60KDINNERMP"/>
</dbReference>
<evidence type="ECO:0000256" key="8">
    <source>
        <dbReference type="ARBA" id="ARBA00023136"/>
    </source>
</evidence>
<comment type="caution">
    <text evidence="15">The sequence shown here is derived from an EMBL/GenBank/DDBJ whole genome shotgun (WGS) entry which is preliminary data.</text>
</comment>
<dbReference type="AlphaFoldDB" id="A0A917S578"/>
<dbReference type="PROSITE" id="PS51257">
    <property type="entry name" value="PROKAR_LIPOPROTEIN"/>
    <property type="match status" value="1"/>
</dbReference>
<evidence type="ECO:0000256" key="12">
    <source>
        <dbReference type="HAMAP-Rule" id="MF_01811"/>
    </source>
</evidence>
<evidence type="ECO:0000256" key="10">
    <source>
        <dbReference type="ARBA" id="ARBA00023186"/>
    </source>
</evidence>
<evidence type="ECO:0000256" key="13">
    <source>
        <dbReference type="SAM" id="SignalP"/>
    </source>
</evidence>
<dbReference type="Pfam" id="PF02096">
    <property type="entry name" value="60KD_IMP"/>
    <property type="match status" value="1"/>
</dbReference>
<keyword evidence="11 12" id="KW-0449">Lipoprotein</keyword>
<keyword evidence="9" id="KW-0564">Palmitate</keyword>
<dbReference type="NCBIfam" id="NF002803">
    <property type="entry name" value="PRK02944.1"/>
    <property type="match status" value="1"/>
</dbReference>
<keyword evidence="5 12" id="KW-0732">Signal</keyword>
<feature type="transmembrane region" description="Helical" evidence="12">
    <location>
        <begin position="223"/>
        <end position="241"/>
    </location>
</feature>
<keyword evidence="3 12" id="KW-1003">Cell membrane</keyword>
<protein>
    <recommendedName>
        <fullName evidence="12">Membrane protein insertase YidC</fullName>
    </recommendedName>
    <alternativeName>
        <fullName evidence="12">Foldase YidC</fullName>
    </alternativeName>
    <alternativeName>
        <fullName evidence="12">Membrane integrase YidC</fullName>
    </alternativeName>
    <alternativeName>
        <fullName evidence="12">Membrane protein YidC</fullName>
    </alternativeName>
</protein>
<evidence type="ECO:0000313" key="15">
    <source>
        <dbReference type="EMBL" id="GGL57854.1"/>
    </source>
</evidence>
<feature type="chain" id="PRO_5039611722" description="Membrane protein insertase YidC" evidence="13">
    <location>
        <begin position="22"/>
        <end position="259"/>
    </location>
</feature>
<evidence type="ECO:0000256" key="6">
    <source>
        <dbReference type="ARBA" id="ARBA00022927"/>
    </source>
</evidence>
<dbReference type="GO" id="GO:0051205">
    <property type="term" value="P:protein insertion into membrane"/>
    <property type="evidence" value="ECO:0007669"/>
    <property type="project" value="TreeGrafter"/>
</dbReference>
<gene>
    <name evidence="15" type="primary">spoIIIJ</name>
    <name evidence="12" type="synonym">yidC</name>
    <name evidence="15" type="ORF">GCM10007968_22300</name>
</gene>
<dbReference type="PANTHER" id="PTHR12428:SF65">
    <property type="entry name" value="CYTOCHROME C OXIDASE ASSEMBLY PROTEIN COX18, MITOCHONDRIAL"/>
    <property type="match status" value="1"/>
</dbReference>
<feature type="signal peptide" evidence="13">
    <location>
        <begin position="1"/>
        <end position="21"/>
    </location>
</feature>
<dbReference type="EMBL" id="BMOK01000009">
    <property type="protein sequence ID" value="GGL57854.1"/>
    <property type="molecule type" value="Genomic_DNA"/>
</dbReference>
<organism evidence="15 16">
    <name type="scientific">Sporolactobacillus putidus</name>
    <dbReference type="NCBI Taxonomy" id="492735"/>
    <lineage>
        <taxon>Bacteria</taxon>
        <taxon>Bacillati</taxon>
        <taxon>Bacillota</taxon>
        <taxon>Bacilli</taxon>
        <taxon>Bacillales</taxon>
        <taxon>Sporolactobacillaceae</taxon>
        <taxon>Sporolactobacillus</taxon>
    </lineage>
</organism>
<evidence type="ECO:0000256" key="11">
    <source>
        <dbReference type="ARBA" id="ARBA00023288"/>
    </source>
</evidence>
<feature type="transmembrane region" description="Helical" evidence="12">
    <location>
        <begin position="128"/>
        <end position="150"/>
    </location>
</feature>
<feature type="transmembrane region" description="Helical" evidence="12">
    <location>
        <begin position="54"/>
        <end position="74"/>
    </location>
</feature>
<keyword evidence="10 12" id="KW-0143">Chaperone</keyword>
<keyword evidence="8 12" id="KW-0472">Membrane</keyword>
<dbReference type="GO" id="GO:0032977">
    <property type="term" value="F:membrane insertase activity"/>
    <property type="evidence" value="ECO:0007669"/>
    <property type="project" value="InterPro"/>
</dbReference>
<feature type="transmembrane region" description="Helical" evidence="12">
    <location>
        <begin position="170"/>
        <end position="188"/>
    </location>
</feature>
<name>A0A917S578_9BACL</name>
<dbReference type="PANTHER" id="PTHR12428">
    <property type="entry name" value="OXA1"/>
    <property type="match status" value="1"/>
</dbReference>
<feature type="transmembrane region" description="Helical" evidence="12">
    <location>
        <begin position="200"/>
        <end position="217"/>
    </location>
</feature>
<evidence type="ECO:0000256" key="9">
    <source>
        <dbReference type="ARBA" id="ARBA00023139"/>
    </source>
</evidence>
<dbReference type="InterPro" id="IPR001708">
    <property type="entry name" value="YidC/ALB3/OXA1/COX18"/>
</dbReference>
<evidence type="ECO:0000256" key="2">
    <source>
        <dbReference type="ARBA" id="ARBA00022448"/>
    </source>
</evidence>
<evidence type="ECO:0000256" key="1">
    <source>
        <dbReference type="ARBA" id="ARBA00004651"/>
    </source>
</evidence>
<dbReference type="GO" id="GO:0015031">
    <property type="term" value="P:protein transport"/>
    <property type="evidence" value="ECO:0007669"/>
    <property type="project" value="UniProtKB-KW"/>
</dbReference>
<dbReference type="InterPro" id="IPR047196">
    <property type="entry name" value="YidC_ALB_C"/>
</dbReference>
<dbReference type="InterPro" id="IPR023060">
    <property type="entry name" value="YidC/YidC1/YidC2_Firmicutes"/>
</dbReference>
<reference evidence="15" key="1">
    <citation type="journal article" date="2014" name="Int. J. Syst. Evol. Microbiol.">
        <title>Complete genome sequence of Corynebacterium casei LMG S-19264T (=DSM 44701T), isolated from a smear-ripened cheese.</title>
        <authorList>
            <consortium name="US DOE Joint Genome Institute (JGI-PGF)"/>
            <person name="Walter F."/>
            <person name="Albersmeier A."/>
            <person name="Kalinowski J."/>
            <person name="Ruckert C."/>
        </authorList>
    </citation>
    <scope>NUCLEOTIDE SEQUENCE</scope>
    <source>
        <strain evidence="15">JCM 15325</strain>
    </source>
</reference>
<keyword evidence="4 12" id="KW-0812">Transmembrane</keyword>
<evidence type="ECO:0000256" key="3">
    <source>
        <dbReference type="ARBA" id="ARBA00022475"/>
    </source>
</evidence>
<dbReference type="InterPro" id="IPR028055">
    <property type="entry name" value="YidC/Oxa/ALB_C"/>
</dbReference>
<keyword evidence="16" id="KW-1185">Reference proteome</keyword>
<evidence type="ECO:0000259" key="14">
    <source>
        <dbReference type="Pfam" id="PF02096"/>
    </source>
</evidence>
<comment type="similarity">
    <text evidence="12">Belongs to the OXA1/ALB3/YidC family. Type 2 subfamily.</text>
</comment>
<dbReference type="GO" id="GO:0005886">
    <property type="term" value="C:plasma membrane"/>
    <property type="evidence" value="ECO:0007669"/>
    <property type="project" value="UniProtKB-SubCell"/>
</dbReference>
<dbReference type="HAMAP" id="MF_01811">
    <property type="entry name" value="YidC_type2"/>
    <property type="match status" value="1"/>
</dbReference>
<feature type="domain" description="Membrane insertase YidC/Oxa/ALB C-terminal" evidence="14">
    <location>
        <begin position="59"/>
        <end position="241"/>
    </location>
</feature>
<comment type="subcellular location">
    <subcellularLocation>
        <location evidence="1 12">Cell membrane</location>
        <topology evidence="1 12">Multi-pass membrane protein</topology>
    </subcellularLocation>
</comment>
<dbReference type="Proteomes" id="UP000654670">
    <property type="component" value="Unassembled WGS sequence"/>
</dbReference>
<evidence type="ECO:0000256" key="4">
    <source>
        <dbReference type="ARBA" id="ARBA00022692"/>
    </source>
</evidence>
<comment type="function">
    <text evidence="12">Required for the insertion and/or proper folding and/or complex formation of integral membrane proteins into the membrane. Involved in integration of membrane proteins that insert both dependently and independently of the Sec translocase complex, as well as at least some lipoproteins.</text>
</comment>
<dbReference type="RefSeq" id="WP_188803349.1">
    <property type="nucleotide sequence ID" value="NZ_BMOK01000009.1"/>
</dbReference>
<evidence type="ECO:0000313" key="16">
    <source>
        <dbReference type="Proteomes" id="UP000654670"/>
    </source>
</evidence>
<accession>A0A917S578</accession>
<evidence type="ECO:0000256" key="5">
    <source>
        <dbReference type="ARBA" id="ARBA00022729"/>
    </source>
</evidence>
<dbReference type="NCBIfam" id="TIGR03592">
    <property type="entry name" value="yidC_oxa1_cterm"/>
    <property type="match status" value="1"/>
</dbReference>
<dbReference type="CDD" id="cd20070">
    <property type="entry name" value="5TM_YidC_Alb3"/>
    <property type="match status" value="1"/>
</dbReference>
<reference evidence="15" key="2">
    <citation type="submission" date="2020-09" db="EMBL/GenBank/DDBJ databases">
        <authorList>
            <person name="Sun Q."/>
            <person name="Ohkuma M."/>
        </authorList>
    </citation>
    <scope>NUCLEOTIDE SEQUENCE</scope>
    <source>
        <strain evidence="15">JCM 15325</strain>
    </source>
</reference>
<evidence type="ECO:0000256" key="7">
    <source>
        <dbReference type="ARBA" id="ARBA00022989"/>
    </source>
</evidence>
<keyword evidence="6 12" id="KW-0653">Protein transport</keyword>
<proteinExistence type="inferred from homology"/>
<keyword evidence="7 12" id="KW-1133">Transmembrane helix</keyword>
<sequence>MRKKTAVVSIFILLTALLAGCANVNQPINAQSTGFWSKYFVYPLSEFIIYVAHMFWNSYGIAIIITTVIVRLVLLPLMAKQVKSSQAMQELQPKIKALQEKYSSKDRATQEKLQKEQMKLFQENNVNPLSGCLPLLIQMPILFAFYQAIMRTQEIKGQSFLWFQLGSPDPFYILPVVAALSTFLQQKIMMGRMGNSNPQMAMMMYVFPLMIAIPALYFPSALALYWVVGNIFMIFQTYIIYEKRDVTKARTESGGAKKK</sequence>